<dbReference type="Gene3D" id="1.10.1780.10">
    <property type="entry name" value="Clp, N-terminal domain"/>
    <property type="match status" value="1"/>
</dbReference>
<dbReference type="SUPFAM" id="SSF81923">
    <property type="entry name" value="Double Clp-N motif"/>
    <property type="match status" value="1"/>
</dbReference>
<keyword evidence="3" id="KW-1185">Reference proteome</keyword>
<dbReference type="STRING" id="3827.A0A1S2Z4K1"/>
<name>A0A1S2Z4K1_CICAR</name>
<dbReference type="eggNOG" id="ENOG502QSIB">
    <property type="taxonomic scope" value="Eukaryota"/>
</dbReference>
<dbReference type="PANTHER" id="PTHR47016">
    <property type="entry name" value="ATP-DEPENDENT CLP PROTEASE ATP-BINDING SUBUNIT CLPT1, CHLOROPLASTIC"/>
    <property type="match status" value="1"/>
</dbReference>
<dbReference type="RefSeq" id="XP_004514986.1">
    <property type="nucleotide sequence ID" value="XM_004514929.3"/>
</dbReference>
<dbReference type="Pfam" id="PF02861">
    <property type="entry name" value="Clp_N"/>
    <property type="match status" value="1"/>
</dbReference>
<accession>A0A1S2Z4K1</accession>
<dbReference type="GO" id="GO:0005524">
    <property type="term" value="F:ATP binding"/>
    <property type="evidence" value="ECO:0007669"/>
    <property type="project" value="UniProtKB-KW"/>
</dbReference>
<dbReference type="GeneID" id="101512293"/>
<evidence type="ECO:0000259" key="2">
    <source>
        <dbReference type="PROSITE" id="PS51903"/>
    </source>
</evidence>
<dbReference type="InterPro" id="IPR044217">
    <property type="entry name" value="CLPT1/2"/>
</dbReference>
<dbReference type="GO" id="GO:0008233">
    <property type="term" value="F:peptidase activity"/>
    <property type="evidence" value="ECO:0007669"/>
    <property type="project" value="UniProtKB-KW"/>
</dbReference>
<dbReference type="Proteomes" id="UP000087171">
    <property type="component" value="Unplaced"/>
</dbReference>
<evidence type="ECO:0000256" key="1">
    <source>
        <dbReference type="PROSITE-ProRule" id="PRU01251"/>
    </source>
</evidence>
<evidence type="ECO:0000313" key="3">
    <source>
        <dbReference type="Proteomes" id="UP000087171"/>
    </source>
</evidence>
<dbReference type="KEGG" id="cam:101512293"/>
<keyword evidence="4" id="KW-0067">ATP-binding</keyword>
<dbReference type="AlphaFoldDB" id="A0A1S2Z4K1"/>
<dbReference type="PROSITE" id="PS51903">
    <property type="entry name" value="CLP_R"/>
    <property type="match status" value="1"/>
</dbReference>
<feature type="domain" description="Clp R" evidence="2">
    <location>
        <begin position="86"/>
        <end position="233"/>
    </location>
</feature>
<dbReference type="PaxDb" id="3827-XP_004514986.1"/>
<dbReference type="InterPro" id="IPR036628">
    <property type="entry name" value="Clp_N_dom_sf"/>
</dbReference>
<dbReference type="PANTHER" id="PTHR47016:SF1">
    <property type="entry name" value="ATP-DEPENDENT CLP PROTEASE ATP-BINDING SUBUNIT CLPT1, CHLOROPLASTIC"/>
    <property type="match status" value="1"/>
</dbReference>
<proteinExistence type="predicted"/>
<sequence length="243" mass="26718">MASIPTFSSYSLLLKPNNTLFPHSNNNHQSCTLSFSSLYGTKLTFQRPISSTRSFSITNCRATSATVSFSLPTAPNSQSGEPKKTPNPNWSARAIKSYAMAELEARKLKYPNIGTEALLMGILIEGTSKAAKFLRANGITYLKVREQTLEILGKSDYYFSSPIRPSLTEPAQKAVDWAIDDKLKSGEEGETNVAHLLLGIWSQEESAGRKVLSALGFNDEKAKEIAKTSANGDIDWNFIKKQT</sequence>
<keyword evidence="4" id="KW-0547">Nucleotide-binding</keyword>
<keyword evidence="4" id="KW-0645">Protease</keyword>
<dbReference type="GO" id="GO:0006508">
    <property type="term" value="P:proteolysis"/>
    <property type="evidence" value="ECO:0007669"/>
    <property type="project" value="UniProtKB-KW"/>
</dbReference>
<reference evidence="4" key="1">
    <citation type="submission" date="2025-08" db="UniProtKB">
        <authorList>
            <consortium name="RefSeq"/>
        </authorList>
    </citation>
    <scope>IDENTIFICATION</scope>
    <source>
        <tissue evidence="4">Etiolated seedlings</tissue>
    </source>
</reference>
<dbReference type="InterPro" id="IPR004176">
    <property type="entry name" value="Clp_R_N"/>
</dbReference>
<keyword evidence="4" id="KW-0378">Hydrolase</keyword>
<gene>
    <name evidence="4" type="primary">LOC101512293</name>
</gene>
<organism evidence="3 4">
    <name type="scientific">Cicer arietinum</name>
    <name type="common">Chickpea</name>
    <name type="synonym">Garbanzo</name>
    <dbReference type="NCBI Taxonomy" id="3827"/>
    <lineage>
        <taxon>Eukaryota</taxon>
        <taxon>Viridiplantae</taxon>
        <taxon>Streptophyta</taxon>
        <taxon>Embryophyta</taxon>
        <taxon>Tracheophyta</taxon>
        <taxon>Spermatophyta</taxon>
        <taxon>Magnoliopsida</taxon>
        <taxon>eudicotyledons</taxon>
        <taxon>Gunneridae</taxon>
        <taxon>Pentapetalae</taxon>
        <taxon>rosids</taxon>
        <taxon>fabids</taxon>
        <taxon>Fabales</taxon>
        <taxon>Fabaceae</taxon>
        <taxon>Papilionoideae</taxon>
        <taxon>50 kb inversion clade</taxon>
        <taxon>NPAAA clade</taxon>
        <taxon>Hologalegina</taxon>
        <taxon>IRL clade</taxon>
        <taxon>Cicereae</taxon>
        <taxon>Cicer</taxon>
    </lineage>
</organism>
<dbReference type="OrthoDB" id="2014724at2759"/>
<keyword evidence="1" id="KW-0677">Repeat</keyword>
<evidence type="ECO:0000313" key="4">
    <source>
        <dbReference type="RefSeq" id="XP_004514986.1"/>
    </source>
</evidence>
<protein>
    <submittedName>
        <fullName evidence="4">ATP-dependent Clp protease ATP-binding subunit CLPT1, chloroplastic</fullName>
    </submittedName>
</protein>